<dbReference type="EMBL" id="LR824013">
    <property type="protein sequence ID" value="CAD0199164.1"/>
    <property type="molecule type" value="Genomic_DNA"/>
</dbReference>
<proteinExistence type="predicted"/>
<reference evidence="1" key="1">
    <citation type="submission" date="2021-12" db="EMBL/GenBank/DDBJ databases">
        <authorList>
            <person name="King R."/>
        </authorList>
    </citation>
    <scope>NUCLEOTIDE SEQUENCE</scope>
</reference>
<evidence type="ECO:0000313" key="1">
    <source>
        <dbReference type="EMBL" id="CAD0199164.1"/>
    </source>
</evidence>
<dbReference type="OrthoDB" id="7410204at2759"/>
<accession>A0A9N8L3F5</accession>
<dbReference type="AlphaFoldDB" id="A0A9N8L3F5"/>
<protein>
    <submittedName>
        <fullName evidence="1">Uncharacterized protein</fullName>
    </submittedName>
</protein>
<gene>
    <name evidence="1" type="ORF">CINC_LOCUS860</name>
</gene>
<organism evidence="1 2">
    <name type="scientific">Chrysodeixis includens</name>
    <name type="common">Soybean looper</name>
    <name type="synonym">Pseudoplusia includens</name>
    <dbReference type="NCBI Taxonomy" id="689277"/>
    <lineage>
        <taxon>Eukaryota</taxon>
        <taxon>Metazoa</taxon>
        <taxon>Ecdysozoa</taxon>
        <taxon>Arthropoda</taxon>
        <taxon>Hexapoda</taxon>
        <taxon>Insecta</taxon>
        <taxon>Pterygota</taxon>
        <taxon>Neoptera</taxon>
        <taxon>Endopterygota</taxon>
        <taxon>Lepidoptera</taxon>
        <taxon>Glossata</taxon>
        <taxon>Ditrysia</taxon>
        <taxon>Noctuoidea</taxon>
        <taxon>Noctuidae</taxon>
        <taxon>Plusiinae</taxon>
        <taxon>Chrysodeixis</taxon>
    </lineage>
</organism>
<sequence>MNSCNRLSSQDVSSFPPFSQLLFRDGAACLYSCCLSFGCILRPAACLTPTLLGNAVAGGLLPTRRLTRESITALLFTVTRAPRYFGILQDHRGQPLSVEVSEEYMDQDYIATNRKRHKIDWNKLFSLVRNPLDMDDFDDDDTEEIFDDKDKDVKVPNKYNLQAGPV</sequence>
<keyword evidence="2" id="KW-1185">Reference proteome</keyword>
<name>A0A9N8L3F5_CHRIL</name>
<dbReference type="Proteomes" id="UP001154114">
    <property type="component" value="Chromosome 10"/>
</dbReference>
<evidence type="ECO:0000313" key="2">
    <source>
        <dbReference type="Proteomes" id="UP001154114"/>
    </source>
</evidence>